<feature type="compositionally biased region" description="Basic and acidic residues" evidence="8">
    <location>
        <begin position="1420"/>
        <end position="1439"/>
    </location>
</feature>
<dbReference type="InterPro" id="IPR038209">
    <property type="entry name" value="CKK_dom_sf"/>
</dbReference>
<feature type="compositionally biased region" description="Polar residues" evidence="8">
    <location>
        <begin position="1492"/>
        <end position="1503"/>
    </location>
</feature>
<organism evidence="11 12">
    <name type="scientific">Drosophila hydei</name>
    <name type="common">Fruit fly</name>
    <dbReference type="NCBI Taxonomy" id="7224"/>
    <lineage>
        <taxon>Eukaryota</taxon>
        <taxon>Metazoa</taxon>
        <taxon>Ecdysozoa</taxon>
        <taxon>Arthropoda</taxon>
        <taxon>Hexapoda</taxon>
        <taxon>Insecta</taxon>
        <taxon>Pterygota</taxon>
        <taxon>Neoptera</taxon>
        <taxon>Endopterygota</taxon>
        <taxon>Diptera</taxon>
        <taxon>Brachycera</taxon>
        <taxon>Muscomorpha</taxon>
        <taxon>Ephydroidea</taxon>
        <taxon>Drosophilidae</taxon>
        <taxon>Drosophila</taxon>
    </lineage>
</organism>
<feature type="compositionally biased region" description="Low complexity" evidence="8">
    <location>
        <begin position="414"/>
        <end position="440"/>
    </location>
</feature>
<proteinExistence type="inferred from homology"/>
<dbReference type="GO" id="GO:0005516">
    <property type="term" value="F:calmodulin binding"/>
    <property type="evidence" value="ECO:0007669"/>
    <property type="project" value="InterPro"/>
</dbReference>
<evidence type="ECO:0000256" key="4">
    <source>
        <dbReference type="ARBA" id="ARBA00023054"/>
    </source>
</evidence>
<dbReference type="InterPro" id="IPR022613">
    <property type="entry name" value="CH_CAMSAP_2"/>
</dbReference>
<feature type="compositionally biased region" description="Basic and acidic residues" evidence="8">
    <location>
        <begin position="559"/>
        <end position="571"/>
    </location>
</feature>
<dbReference type="Gene3D" id="3.10.20.360">
    <property type="entry name" value="CKK domain"/>
    <property type="match status" value="1"/>
</dbReference>
<feature type="region of interest" description="Disordered" evidence="8">
    <location>
        <begin position="550"/>
        <end position="646"/>
    </location>
</feature>
<dbReference type="SUPFAM" id="SSF47576">
    <property type="entry name" value="Calponin-homology domain, CH-domain"/>
    <property type="match status" value="1"/>
</dbReference>
<sequence>MDAETQEIRQARQRASVKWLLSKAFNNRVPDNLKEPFYRDHENQERLKPQIVVELGNATLYCQTLSNLYSDPNYQSLNHWSILQTLARKGVPVAESSDMPITETVLIQTNPLRINAHMSVIESLMVLYAKEISSGDRVMAAIRRISGTNYQAPQGQSYEQGLLAWISHACAALKKRIVKELESSVPDEIGTRLQTPDIPPVRDFQDLCDGICLALLISYYCPKVVPWTSVRINYLPAVEDSIHNILLVSSFSQKHLPYGVFHMTPEDITYMRGSMKLNLVLLLTDLFNLFEIHPAKCVCYPGMDGQDVILRRSQGANEHGICHRRGLTVQPVTPIPDLRSDLDQPPIGSPSSRPPFQVPHTNSFSVGVGSLNRRSTPPTEYQTMQSNNFDGNQAEAFVVHKSRGITTLSSMHSQQQQQQQQQQQHYQLQHQQQQQPQSQQEPLVPARLRQAKEKNNVESKADERGDFVAAGRPSNWDQNRRPSFAGRRSRRNSSSEDSQLTIENFGGSQDQLNTLGRYERERDRERKLSNTSVEPAVAVRSSIADARGTLQLGYDTDSGSEKQDRETEKYSMRRQASSTDNVPTASAHNLSNAGSPLPARNKQHSIDRGEYSNAEHYNDARSSGYDPESTPVRKSSTSSMPASPAAWQYETCDDDLRSLENATKLSTMRMKLEERRRRIEQDKRKIEMAVMRHQEKVSQEDLESCPDVLKWETMSNDSKRTPEMDPADMDKYQQSIAIMNMNLQDIQQDIHRLATQQSQMQAQHLQAQQLMQAQQIANMLNQQQTYGSQQHLAEHHYQQRPMQQSFGSSPHLPQAFNAPVSAYNSRPPSRDPYQQQHHPHQQPMQMPPMQYVNEHGQYMSPPAHYMQPQSLYSDNGGAPYNNHSPYGAPPMQQYQQQQQHPQRNSVYDEYGQPANHFYLHESPPQPHAHPQRRTWAHSAAAAAYEQQQQQQQAQQQQQQPLLDVNAWQTQKKMQQQQQQSWPNRPPSSAGASQGFVLHQNGGGGGGELQHLFQVQSSPQHGQRMHVGGSGSANGVQRQQSLTNLRDNRSPKGNLGQPMGMGQSEDMMAPQSICFIGDEEDVDELERNIIESMQSTRISDFVVQQQQRLHHQQQQQQQQQQQLPTAHSGRGSSSEDYDSGELISNKLNITSGNLTYRIPSPSRPSIQANSFQDPRGGGDRNGSGEEQRPEKGFYISFDNDQPKRPKPPLRAKKSPKKESSRDSVDNQVVLKRESLSQLHNSNNFANEEAKNAAARHSIHNFPGVQSNSSAGNATYNKYTDEPPIQLRQIATSGVEPDVHERRHLEDVTNQPQQQQPLSPSRLRAEHSISSAEAAKNKALVIGVDSTNLDPESVDEMERRKEKIMLLSLQRRQQQEEAKARKEIEASQKREKEREKEEERARKKEEQVARRAAILEQHRLKKAIEEAEREGKTLDRPDLHVKLQPQSSSSSAPRLRQQRVTRPRPKTIHVDDASVDISEASSLSSRGKKGSSSNLTGYGQLSSNSMKRDFYRGSQDSLTVKESPDDYPSTSSTPIGRRGSYKTSRGPKLYKQPAAKSNRGIILNAVEYCVFPGAVNREAKQKVLEKIARSEAKHFLVLFRDAGCQFRALYSYLPETDQVTKLYGTGPSQVDEVMFDKFFKYNSGGKCFSQVHTKHLTVTIDAFTIHNSLWQGKRVQLPSKKDMALVI</sequence>
<feature type="compositionally biased region" description="Polar residues" evidence="8">
    <location>
        <begin position="372"/>
        <end position="382"/>
    </location>
</feature>
<evidence type="ECO:0000256" key="6">
    <source>
        <dbReference type="PROSITE-ProRule" id="PRU00841"/>
    </source>
</evidence>
<feature type="compositionally biased region" description="Basic residues" evidence="8">
    <location>
        <begin position="1454"/>
        <end position="1465"/>
    </location>
</feature>
<dbReference type="PROSITE" id="PS50021">
    <property type="entry name" value="CH"/>
    <property type="match status" value="1"/>
</dbReference>
<evidence type="ECO:0000259" key="10">
    <source>
        <dbReference type="PROSITE" id="PS51508"/>
    </source>
</evidence>
<feature type="compositionally biased region" description="Polar residues" evidence="8">
    <location>
        <begin position="496"/>
        <end position="514"/>
    </location>
</feature>
<evidence type="ECO:0000256" key="5">
    <source>
        <dbReference type="ARBA" id="ARBA00023212"/>
    </source>
</evidence>
<dbReference type="GO" id="GO:0007026">
    <property type="term" value="P:negative regulation of microtubule depolymerization"/>
    <property type="evidence" value="ECO:0007669"/>
    <property type="project" value="TreeGrafter"/>
</dbReference>
<dbReference type="InterPro" id="IPR011033">
    <property type="entry name" value="PRC_barrel-like_sf"/>
</dbReference>
<feature type="compositionally biased region" description="Low complexity" evidence="8">
    <location>
        <begin position="968"/>
        <end position="979"/>
    </location>
</feature>
<dbReference type="GO" id="GO:0030507">
    <property type="term" value="F:spectrin binding"/>
    <property type="evidence" value="ECO:0007669"/>
    <property type="project" value="InterPro"/>
</dbReference>
<feature type="region of interest" description="Disordered" evidence="8">
    <location>
        <begin position="1018"/>
        <end position="1064"/>
    </location>
</feature>
<feature type="compositionally biased region" description="Basic and acidic residues" evidence="8">
    <location>
        <begin position="1372"/>
        <end position="1407"/>
    </location>
</feature>
<gene>
    <name evidence="12" type="primary">LOC111600561</name>
</gene>
<dbReference type="Pfam" id="PF25532">
    <property type="entry name" value="CH_CAMSAP2_N"/>
    <property type="match status" value="1"/>
</dbReference>
<feature type="compositionally biased region" description="Basic residues" evidence="8">
    <location>
        <begin position="1203"/>
        <end position="1214"/>
    </location>
</feature>
<feature type="compositionally biased region" description="Low complexity" evidence="8">
    <location>
        <begin position="889"/>
        <end position="902"/>
    </location>
</feature>
<dbReference type="PANTHER" id="PTHR21595">
    <property type="entry name" value="PATRONIN"/>
    <property type="match status" value="1"/>
</dbReference>
<keyword evidence="11" id="KW-1185">Reference proteome</keyword>
<dbReference type="InterPro" id="IPR001715">
    <property type="entry name" value="CH_dom"/>
</dbReference>
<name>A0A6J1LYK1_DROHY</name>
<comment type="domain">
    <text evidence="6">The CKK domain binds microtubules.</text>
</comment>
<feature type="domain" description="Calponin-homology (CH)" evidence="9">
    <location>
        <begin position="156"/>
        <end position="288"/>
    </location>
</feature>
<feature type="region of interest" description="Disordered" evidence="8">
    <location>
        <begin position="1420"/>
        <end position="1549"/>
    </location>
</feature>
<dbReference type="GO" id="GO:0051011">
    <property type="term" value="F:microtubule minus-end binding"/>
    <property type="evidence" value="ECO:0007669"/>
    <property type="project" value="TreeGrafter"/>
</dbReference>
<dbReference type="PROSITE" id="PS51508">
    <property type="entry name" value="CKK"/>
    <property type="match status" value="1"/>
</dbReference>
<dbReference type="GO" id="GO:0031122">
    <property type="term" value="P:cytoplasmic microtubule organization"/>
    <property type="evidence" value="ECO:0007669"/>
    <property type="project" value="TreeGrafter"/>
</dbReference>
<dbReference type="Pfam" id="PF17095">
    <property type="entry name" value="CAMSAP_CC1"/>
    <property type="match status" value="1"/>
</dbReference>
<feature type="domain" description="CKK" evidence="10">
    <location>
        <begin position="1544"/>
        <end position="1678"/>
    </location>
</feature>
<comment type="similarity">
    <text evidence="6">Belongs to the CAMSAP1 family.</text>
</comment>
<dbReference type="InterPro" id="IPR032940">
    <property type="entry name" value="CAMSAP"/>
</dbReference>
<dbReference type="InterPro" id="IPR014797">
    <property type="entry name" value="CKK_CAMSAP"/>
</dbReference>
<dbReference type="PANTHER" id="PTHR21595:SF0">
    <property type="entry name" value="PATRONIN"/>
    <property type="match status" value="1"/>
</dbReference>
<feature type="region of interest" description="Disordered" evidence="8">
    <location>
        <begin position="1301"/>
        <end position="1328"/>
    </location>
</feature>
<reference evidence="12" key="1">
    <citation type="submission" date="2025-08" db="UniProtKB">
        <authorList>
            <consortium name="RefSeq"/>
        </authorList>
    </citation>
    <scope>IDENTIFICATION</scope>
    <source>
        <strain evidence="12">15085-1641.00</strain>
        <tissue evidence="12">Whole body</tissue>
    </source>
</reference>
<feature type="compositionally biased region" description="Basic and acidic residues" evidence="8">
    <location>
        <begin position="1175"/>
        <end position="1190"/>
    </location>
</feature>
<keyword evidence="5" id="KW-0206">Cytoskeleton</keyword>
<feature type="coiled-coil region" evidence="7">
    <location>
        <begin position="729"/>
        <end position="763"/>
    </location>
</feature>
<feature type="compositionally biased region" description="Low complexity" evidence="8">
    <location>
        <begin position="841"/>
        <end position="850"/>
    </location>
</feature>
<protein>
    <submittedName>
        <fullName evidence="12">Patronin isoform X14</fullName>
    </submittedName>
</protein>
<dbReference type="Proteomes" id="UP000504633">
    <property type="component" value="Unplaced"/>
</dbReference>
<dbReference type="SUPFAM" id="SSF50346">
    <property type="entry name" value="PRC-barrel domain"/>
    <property type="match status" value="1"/>
</dbReference>
<evidence type="ECO:0000259" key="9">
    <source>
        <dbReference type="PROSITE" id="PS50021"/>
    </source>
</evidence>
<dbReference type="InterPro" id="IPR036872">
    <property type="entry name" value="CH_dom_sf"/>
</dbReference>
<feature type="region of interest" description="Disordered" evidence="8">
    <location>
        <begin position="332"/>
        <end position="382"/>
    </location>
</feature>
<evidence type="ECO:0000256" key="2">
    <source>
        <dbReference type="ARBA" id="ARBA00022490"/>
    </source>
</evidence>
<keyword evidence="4 7" id="KW-0175">Coiled coil</keyword>
<dbReference type="RefSeq" id="XP_023172496.2">
    <property type="nucleotide sequence ID" value="XM_023316728.2"/>
</dbReference>
<dbReference type="SMART" id="SM01051">
    <property type="entry name" value="CAMSAP_CKK"/>
    <property type="match status" value="1"/>
</dbReference>
<dbReference type="GeneID" id="111600561"/>
<feature type="compositionally biased region" description="Basic and acidic residues" evidence="8">
    <location>
        <begin position="517"/>
        <end position="528"/>
    </location>
</feature>
<evidence type="ECO:0000313" key="12">
    <source>
        <dbReference type="RefSeq" id="XP_023172496.2"/>
    </source>
</evidence>
<feature type="region of interest" description="Disordered" evidence="8">
    <location>
        <begin position="407"/>
        <end position="535"/>
    </location>
</feature>
<feature type="compositionally biased region" description="Polar residues" evidence="8">
    <location>
        <begin position="1032"/>
        <end position="1044"/>
    </location>
</feature>
<dbReference type="InterPro" id="IPR058042">
    <property type="entry name" value="CAMSAP_N"/>
</dbReference>
<feature type="compositionally biased region" description="Low complexity" evidence="8">
    <location>
        <begin position="1309"/>
        <end position="1320"/>
    </location>
</feature>
<evidence type="ECO:0000256" key="3">
    <source>
        <dbReference type="ARBA" id="ARBA00022701"/>
    </source>
</evidence>
<keyword evidence="2" id="KW-0963">Cytoplasm</keyword>
<feature type="region of interest" description="Disordered" evidence="8">
    <location>
        <begin position="1372"/>
        <end position="1408"/>
    </location>
</feature>
<dbReference type="FunFam" id="3.10.20.360:FF:000002">
    <property type="entry name" value="Patronin, isoform M"/>
    <property type="match status" value="1"/>
</dbReference>
<feature type="compositionally biased region" description="Low complexity" evidence="8">
    <location>
        <begin position="1103"/>
        <end position="1122"/>
    </location>
</feature>
<comment type="subcellular location">
    <subcellularLocation>
        <location evidence="1">Cytoplasm</location>
        <location evidence="1">Cytoskeleton</location>
    </subcellularLocation>
</comment>
<dbReference type="GO" id="GO:0036449">
    <property type="term" value="C:microtubule minus-end"/>
    <property type="evidence" value="ECO:0007669"/>
    <property type="project" value="TreeGrafter"/>
</dbReference>
<evidence type="ECO:0000256" key="8">
    <source>
        <dbReference type="SAM" id="MobiDB-lite"/>
    </source>
</evidence>
<feature type="compositionally biased region" description="Low complexity" evidence="8">
    <location>
        <begin position="939"/>
        <end position="959"/>
    </location>
</feature>
<feature type="compositionally biased region" description="Polar residues" evidence="8">
    <location>
        <begin position="574"/>
        <end position="594"/>
    </location>
</feature>
<feature type="compositionally biased region" description="Low complexity" evidence="8">
    <location>
        <begin position="635"/>
        <end position="646"/>
    </location>
</feature>
<dbReference type="OrthoDB" id="2125658at2759"/>
<evidence type="ECO:0000256" key="7">
    <source>
        <dbReference type="SAM" id="Coils"/>
    </source>
</evidence>
<dbReference type="InterPro" id="IPR031372">
    <property type="entry name" value="CAMSAP_CC1"/>
</dbReference>
<feature type="region of interest" description="Disordered" evidence="8">
    <location>
        <begin position="1101"/>
        <end position="1138"/>
    </location>
</feature>
<feature type="coiled-coil region" evidence="7">
    <location>
        <begin position="662"/>
        <end position="696"/>
    </location>
</feature>
<feature type="region of interest" description="Disordered" evidence="8">
    <location>
        <begin position="787"/>
        <end position="1005"/>
    </location>
</feature>
<feature type="compositionally biased region" description="Polar residues" evidence="8">
    <location>
        <begin position="1162"/>
        <end position="1171"/>
    </location>
</feature>
<feature type="region of interest" description="Disordered" evidence="8">
    <location>
        <begin position="1151"/>
        <end position="1226"/>
    </location>
</feature>
<feature type="compositionally biased region" description="Basic and acidic residues" evidence="8">
    <location>
        <begin position="1215"/>
        <end position="1226"/>
    </location>
</feature>
<feature type="compositionally biased region" description="Basic and acidic residues" evidence="8">
    <location>
        <begin position="450"/>
        <end position="466"/>
    </location>
</feature>
<evidence type="ECO:0000313" key="11">
    <source>
        <dbReference type="Proteomes" id="UP000504633"/>
    </source>
</evidence>
<dbReference type="CTD" id="36978"/>
<dbReference type="Pfam" id="PF08683">
    <property type="entry name" value="CAMSAP_CKK"/>
    <property type="match status" value="1"/>
</dbReference>
<dbReference type="Pfam" id="PF11971">
    <property type="entry name" value="CAMSAP_CH"/>
    <property type="match status" value="1"/>
</dbReference>
<keyword evidence="3 6" id="KW-0493">Microtubule</keyword>
<evidence type="ECO:0000256" key="1">
    <source>
        <dbReference type="ARBA" id="ARBA00004245"/>
    </source>
</evidence>
<accession>A0A6J1LYK1</accession>
<dbReference type="GO" id="GO:0031175">
    <property type="term" value="P:neuron projection development"/>
    <property type="evidence" value="ECO:0007669"/>
    <property type="project" value="InterPro"/>
</dbReference>
<feature type="compositionally biased region" description="Low complexity" evidence="8">
    <location>
        <begin position="1479"/>
        <end position="1491"/>
    </location>
</feature>